<keyword evidence="2" id="KW-1185">Reference proteome</keyword>
<sequence>MRFLSVRHPVAFYSKVISPFGKYTLSLTKYTTERMAINPSKLEVNAISSFVNTIIEKAAVGPCL</sequence>
<gene>
    <name evidence="1" type="ORF">PCAMFM013_S023g000155</name>
</gene>
<organism evidence="1 2">
    <name type="scientific">Penicillium camemberti (strain FM 013)</name>
    <dbReference type="NCBI Taxonomy" id="1429867"/>
    <lineage>
        <taxon>Eukaryota</taxon>
        <taxon>Fungi</taxon>
        <taxon>Dikarya</taxon>
        <taxon>Ascomycota</taxon>
        <taxon>Pezizomycotina</taxon>
        <taxon>Eurotiomycetes</taxon>
        <taxon>Eurotiomycetidae</taxon>
        <taxon>Eurotiales</taxon>
        <taxon>Aspergillaceae</taxon>
        <taxon>Penicillium</taxon>
    </lineage>
</organism>
<evidence type="ECO:0000313" key="2">
    <source>
        <dbReference type="Proteomes" id="UP000053732"/>
    </source>
</evidence>
<reference evidence="1 2" key="1">
    <citation type="journal article" date="2014" name="Nat. Commun.">
        <title>Multiple recent horizontal transfers of a large genomic region in cheese making fungi.</title>
        <authorList>
            <person name="Cheeseman K."/>
            <person name="Ropars J."/>
            <person name="Renault P."/>
            <person name="Dupont J."/>
            <person name="Gouzy J."/>
            <person name="Branca A."/>
            <person name="Abraham A.L."/>
            <person name="Ceppi M."/>
            <person name="Conseiller E."/>
            <person name="Debuchy R."/>
            <person name="Malagnac F."/>
            <person name="Goarin A."/>
            <person name="Silar P."/>
            <person name="Lacoste S."/>
            <person name="Sallet E."/>
            <person name="Bensimon A."/>
            <person name="Giraud T."/>
            <person name="Brygoo Y."/>
        </authorList>
    </citation>
    <scope>NUCLEOTIDE SEQUENCE [LARGE SCALE GENOMIC DNA]</scope>
    <source>
        <strain evidence="2">FM 013</strain>
    </source>
</reference>
<protein>
    <submittedName>
        <fullName evidence="1">Str. FM013</fullName>
    </submittedName>
</protein>
<accession>A0A0G4PMM3</accession>
<proteinExistence type="predicted"/>
<evidence type="ECO:0000313" key="1">
    <source>
        <dbReference type="EMBL" id="CRL27697.1"/>
    </source>
</evidence>
<name>A0A0G4PMM3_PENC3</name>
<dbReference type="EMBL" id="HG793156">
    <property type="protein sequence ID" value="CRL27697.1"/>
    <property type="molecule type" value="Genomic_DNA"/>
</dbReference>
<dbReference type="AlphaFoldDB" id="A0A0G4PMM3"/>
<dbReference type="Proteomes" id="UP000053732">
    <property type="component" value="Unassembled WGS sequence"/>
</dbReference>